<dbReference type="Proteomes" id="UP000187406">
    <property type="component" value="Unassembled WGS sequence"/>
</dbReference>
<dbReference type="InParanoid" id="A0A1Q3ANL4"/>
<dbReference type="PANTHER" id="PTHR35317:SF23">
    <property type="entry name" value="OS04G0629600 PROTEIN"/>
    <property type="match status" value="1"/>
</dbReference>
<evidence type="ECO:0000313" key="1">
    <source>
        <dbReference type="EMBL" id="GAV57329.1"/>
    </source>
</evidence>
<reference evidence="2" key="1">
    <citation type="submission" date="2016-04" db="EMBL/GenBank/DDBJ databases">
        <title>Cephalotus genome sequencing.</title>
        <authorList>
            <person name="Fukushima K."/>
            <person name="Hasebe M."/>
            <person name="Fang X."/>
        </authorList>
    </citation>
    <scope>NUCLEOTIDE SEQUENCE [LARGE SCALE GENOMIC DNA]</scope>
    <source>
        <strain evidence="2">cv. St1</strain>
    </source>
</reference>
<accession>A0A1Q3ANL4</accession>
<protein>
    <submittedName>
        <fullName evidence="1">UBN2_2 domain-containing protein</fullName>
    </submittedName>
</protein>
<dbReference type="PANTHER" id="PTHR35317">
    <property type="entry name" value="OS04G0629600 PROTEIN"/>
    <property type="match status" value="1"/>
</dbReference>
<comment type="caution">
    <text evidence="1">The sequence shown here is derived from an EMBL/GenBank/DDBJ whole genome shotgun (WGS) entry which is preliminary data.</text>
</comment>
<name>A0A1Q3ANL4_CEPFO</name>
<organism evidence="1 2">
    <name type="scientific">Cephalotus follicularis</name>
    <name type="common">Albany pitcher plant</name>
    <dbReference type="NCBI Taxonomy" id="3775"/>
    <lineage>
        <taxon>Eukaryota</taxon>
        <taxon>Viridiplantae</taxon>
        <taxon>Streptophyta</taxon>
        <taxon>Embryophyta</taxon>
        <taxon>Tracheophyta</taxon>
        <taxon>Spermatophyta</taxon>
        <taxon>Magnoliopsida</taxon>
        <taxon>eudicotyledons</taxon>
        <taxon>Gunneridae</taxon>
        <taxon>Pentapetalae</taxon>
        <taxon>rosids</taxon>
        <taxon>fabids</taxon>
        <taxon>Oxalidales</taxon>
        <taxon>Cephalotaceae</taxon>
        <taxon>Cephalotus</taxon>
    </lineage>
</organism>
<dbReference type="Pfam" id="PF14223">
    <property type="entry name" value="Retrotran_gag_2"/>
    <property type="match status" value="1"/>
</dbReference>
<keyword evidence="2" id="KW-1185">Reference proteome</keyword>
<proteinExistence type="predicted"/>
<evidence type="ECO:0000313" key="2">
    <source>
        <dbReference type="Proteomes" id="UP000187406"/>
    </source>
</evidence>
<sequence>MWNYVVICKHVNTNDCDATLSQSVISKNLFGVEPLNMTNFLTWKEQIGFVLGVMDLDHALQTDTPATITAQNTIEQKAAYEKWERSNRMSLMIMNSSISITIRGAIPDSHNTKTYLASVEEQFKCSSKTHASTPIMKMLKTMYDGTSGVREHIMMMNDMTSKLKAMEMAIPEGFLIHFIMTSLPVQFGPFKINYNTQKEKWKISELIAICVQEEERLKVEKPDFAHIATVSPKRKKLKGNDRGKRKVDLAKSINKASLSGKLLSVTSIGRLNT</sequence>
<dbReference type="EMBL" id="BDDD01000027">
    <property type="protein sequence ID" value="GAV57329.1"/>
    <property type="molecule type" value="Genomic_DNA"/>
</dbReference>
<dbReference type="AlphaFoldDB" id="A0A1Q3ANL4"/>
<gene>
    <name evidence="1" type="ORF">CFOL_v3_00867</name>
</gene>